<accession>A0AAN8G4X5</accession>
<reference evidence="1 2" key="1">
    <citation type="submission" date="2019-10" db="EMBL/GenBank/DDBJ databases">
        <title>Assembly and Annotation for the nematode Trichostrongylus colubriformis.</title>
        <authorList>
            <person name="Martin J."/>
        </authorList>
    </citation>
    <scope>NUCLEOTIDE SEQUENCE [LARGE SCALE GENOMIC DNA]</scope>
    <source>
        <strain evidence="1">G859</strain>
        <tissue evidence="1">Whole worm</tissue>
    </source>
</reference>
<protein>
    <submittedName>
        <fullName evidence="1">Uncharacterized protein</fullName>
    </submittedName>
</protein>
<sequence>IIFREMIGVLGEVQLLTSAHLGWSKRWACGPPLLRFVATVTEAAQNKKSTYTKALLVSSPDIRWIRSKFVSKCSMPVQDFTVALGTVSEQSSKKKVLPVSIKVGDLIVTSLALRP</sequence>
<keyword evidence="2" id="KW-1185">Reference proteome</keyword>
<dbReference type="Proteomes" id="UP001331761">
    <property type="component" value="Unassembled WGS sequence"/>
</dbReference>
<proteinExistence type="predicted"/>
<evidence type="ECO:0000313" key="1">
    <source>
        <dbReference type="EMBL" id="KAK5976853.1"/>
    </source>
</evidence>
<gene>
    <name evidence="1" type="ORF">GCK32_010351</name>
</gene>
<feature type="non-terminal residue" evidence="1">
    <location>
        <position position="1"/>
    </location>
</feature>
<dbReference type="AlphaFoldDB" id="A0AAN8G4X5"/>
<organism evidence="1 2">
    <name type="scientific">Trichostrongylus colubriformis</name>
    <name type="common">Black scour worm</name>
    <dbReference type="NCBI Taxonomy" id="6319"/>
    <lineage>
        <taxon>Eukaryota</taxon>
        <taxon>Metazoa</taxon>
        <taxon>Ecdysozoa</taxon>
        <taxon>Nematoda</taxon>
        <taxon>Chromadorea</taxon>
        <taxon>Rhabditida</taxon>
        <taxon>Rhabditina</taxon>
        <taxon>Rhabditomorpha</taxon>
        <taxon>Strongyloidea</taxon>
        <taxon>Trichostrongylidae</taxon>
        <taxon>Trichostrongylus</taxon>
    </lineage>
</organism>
<name>A0AAN8G4X5_TRICO</name>
<comment type="caution">
    <text evidence="1">The sequence shown here is derived from an EMBL/GenBank/DDBJ whole genome shotgun (WGS) entry which is preliminary data.</text>
</comment>
<dbReference type="EMBL" id="WIXE01011291">
    <property type="protein sequence ID" value="KAK5976853.1"/>
    <property type="molecule type" value="Genomic_DNA"/>
</dbReference>
<evidence type="ECO:0000313" key="2">
    <source>
        <dbReference type="Proteomes" id="UP001331761"/>
    </source>
</evidence>